<evidence type="ECO:0008006" key="5">
    <source>
        <dbReference type="Google" id="ProtNLM"/>
    </source>
</evidence>
<dbReference type="InterPro" id="IPR046960">
    <property type="entry name" value="PPR_At4g14850-like_plant"/>
</dbReference>
<reference evidence="3" key="1">
    <citation type="submission" date="2021-08" db="EMBL/GenBank/DDBJ databases">
        <title>WGS assembly of Ceratopteris richardii.</title>
        <authorList>
            <person name="Marchant D.B."/>
            <person name="Chen G."/>
            <person name="Jenkins J."/>
            <person name="Shu S."/>
            <person name="Leebens-Mack J."/>
            <person name="Grimwood J."/>
            <person name="Schmutz J."/>
            <person name="Soltis P."/>
            <person name="Soltis D."/>
            <person name="Chen Z.-H."/>
        </authorList>
    </citation>
    <scope>NUCLEOTIDE SEQUENCE</scope>
    <source>
        <strain evidence="3">Whitten #5841</strain>
        <tissue evidence="3">Leaf</tissue>
    </source>
</reference>
<feature type="repeat" description="PPR" evidence="2">
    <location>
        <begin position="205"/>
        <end position="239"/>
    </location>
</feature>
<feature type="repeat" description="PPR" evidence="2">
    <location>
        <begin position="104"/>
        <end position="138"/>
    </location>
</feature>
<dbReference type="PROSITE" id="PS51375">
    <property type="entry name" value="PPR"/>
    <property type="match status" value="2"/>
</dbReference>
<organism evidence="3 4">
    <name type="scientific">Ceratopteris richardii</name>
    <name type="common">Triangle waterfern</name>
    <dbReference type="NCBI Taxonomy" id="49495"/>
    <lineage>
        <taxon>Eukaryota</taxon>
        <taxon>Viridiplantae</taxon>
        <taxon>Streptophyta</taxon>
        <taxon>Embryophyta</taxon>
        <taxon>Tracheophyta</taxon>
        <taxon>Polypodiopsida</taxon>
        <taxon>Polypodiidae</taxon>
        <taxon>Polypodiales</taxon>
        <taxon>Pteridineae</taxon>
        <taxon>Pteridaceae</taxon>
        <taxon>Parkerioideae</taxon>
        <taxon>Ceratopteris</taxon>
    </lineage>
</organism>
<dbReference type="NCBIfam" id="TIGR00756">
    <property type="entry name" value="PPR"/>
    <property type="match status" value="2"/>
</dbReference>
<sequence>MEKLVPSYAYIKSLCKEKRLKEALEWLFAANRQGFKLKPDSVAETLLLCASEGAIDEGRQLHALVRRNAVYPTRYLLNNLLNMYLKCGSLDEGKQVFEEMPIRHTVSWNAMIAGYANNGHVFEAIKLFWQMQEENVEPNRNTFVCILSACVPPVCVDQAFCIHSLIVMYDFDKNVRIGSALNGMYFRYTKLFDAYCVFEDMIERDLLIWTSMMKGYSDCGYGDEALCLVQKMLHECMFPDKVFFMNALCGCRSLGLLRSGLLLHLFIINANVDLDPLLGSSLVNMYAKFGSMQLVYNFFDKVNIKDTAFWTALLSGYEQQGENQKVLLVFSYMSTSAVHLNEASLLSAMQACTDLPTLDLGVLVHSIIVESGFESNAHLVNALIEMYARYGKEKDMHVVLKLSNRDAVTGNSIIDGVTKD</sequence>
<dbReference type="InterPro" id="IPR011990">
    <property type="entry name" value="TPR-like_helical_dom_sf"/>
</dbReference>
<accession>A0A8T2UE87</accession>
<dbReference type="AlphaFoldDB" id="A0A8T2UE87"/>
<dbReference type="Pfam" id="PF01535">
    <property type="entry name" value="PPR"/>
    <property type="match status" value="3"/>
</dbReference>
<gene>
    <name evidence="3" type="ORF">KP509_07G041800</name>
</gene>
<dbReference type="EMBL" id="CM035412">
    <property type="protein sequence ID" value="KAH7432820.1"/>
    <property type="molecule type" value="Genomic_DNA"/>
</dbReference>
<protein>
    <recommendedName>
        <fullName evidence="5">Pentatricopeptide repeat-containing protein</fullName>
    </recommendedName>
</protein>
<dbReference type="Proteomes" id="UP000825935">
    <property type="component" value="Chromosome 7"/>
</dbReference>
<name>A0A8T2UE87_CERRI</name>
<comment type="caution">
    <text evidence="3">The sequence shown here is derived from an EMBL/GenBank/DDBJ whole genome shotgun (WGS) entry which is preliminary data.</text>
</comment>
<dbReference type="InterPro" id="IPR002885">
    <property type="entry name" value="PPR_rpt"/>
</dbReference>
<dbReference type="PANTHER" id="PTHR47926:SF455">
    <property type="entry name" value="PENTACOTRIPEPTIDE-REPEAT REGION OF PRORP DOMAIN-CONTAINING PROTEIN"/>
    <property type="match status" value="1"/>
</dbReference>
<evidence type="ECO:0000256" key="2">
    <source>
        <dbReference type="PROSITE-ProRule" id="PRU00708"/>
    </source>
</evidence>
<dbReference type="Gene3D" id="1.25.40.10">
    <property type="entry name" value="Tetratricopeptide repeat domain"/>
    <property type="match status" value="3"/>
</dbReference>
<keyword evidence="1" id="KW-0677">Repeat</keyword>
<dbReference type="Pfam" id="PF13041">
    <property type="entry name" value="PPR_2"/>
    <property type="match status" value="1"/>
</dbReference>
<evidence type="ECO:0000313" key="3">
    <source>
        <dbReference type="EMBL" id="KAH7432820.1"/>
    </source>
</evidence>
<dbReference type="GO" id="GO:0003723">
    <property type="term" value="F:RNA binding"/>
    <property type="evidence" value="ECO:0007669"/>
    <property type="project" value="InterPro"/>
</dbReference>
<keyword evidence="4" id="KW-1185">Reference proteome</keyword>
<evidence type="ECO:0000313" key="4">
    <source>
        <dbReference type="Proteomes" id="UP000825935"/>
    </source>
</evidence>
<dbReference type="PANTHER" id="PTHR47926">
    <property type="entry name" value="PENTATRICOPEPTIDE REPEAT-CONTAINING PROTEIN"/>
    <property type="match status" value="1"/>
</dbReference>
<proteinExistence type="predicted"/>
<dbReference type="OrthoDB" id="1893323at2759"/>
<dbReference type="FunFam" id="1.25.40.10:FF:000344">
    <property type="entry name" value="Pentatricopeptide repeat-containing protein"/>
    <property type="match status" value="1"/>
</dbReference>
<evidence type="ECO:0000256" key="1">
    <source>
        <dbReference type="ARBA" id="ARBA00022737"/>
    </source>
</evidence>
<dbReference type="GO" id="GO:0009451">
    <property type="term" value="P:RNA modification"/>
    <property type="evidence" value="ECO:0007669"/>
    <property type="project" value="InterPro"/>
</dbReference>